<evidence type="ECO:0000313" key="2">
    <source>
        <dbReference type="EMBL" id="TCO75042.1"/>
    </source>
</evidence>
<keyword evidence="1" id="KW-0472">Membrane</keyword>
<gene>
    <name evidence="2" type="ORF">EV214_110116</name>
</gene>
<reference evidence="2 3" key="1">
    <citation type="submission" date="2019-03" db="EMBL/GenBank/DDBJ databases">
        <title>Genomic Encyclopedia of Type Strains, Phase IV (KMG-IV): sequencing the most valuable type-strain genomes for metagenomic binning, comparative biology and taxonomic classification.</title>
        <authorList>
            <person name="Goeker M."/>
        </authorList>
    </citation>
    <scope>NUCLEOTIDE SEQUENCE [LARGE SCALE GENOMIC DNA]</scope>
    <source>
        <strain evidence="2 3">DSM 102940</strain>
    </source>
</reference>
<dbReference type="EMBL" id="SLWV01000010">
    <property type="protein sequence ID" value="TCO75042.1"/>
    <property type="molecule type" value="Genomic_DNA"/>
</dbReference>
<sequence>MRFLKNGWSFKLHIIVSTIIVGIVVLSPVIGVFDELLFNQNAASSIGIIGGADGPTVIFLAGSINSMIITYFIVWIVLVALYIPIRHLQKH</sequence>
<organism evidence="2 3">
    <name type="scientific">Marinisporobacter balticus</name>
    <dbReference type="NCBI Taxonomy" id="2018667"/>
    <lineage>
        <taxon>Bacteria</taxon>
        <taxon>Bacillati</taxon>
        <taxon>Bacillota</taxon>
        <taxon>Clostridia</taxon>
        <taxon>Peptostreptococcales</taxon>
        <taxon>Thermotaleaceae</taxon>
        <taxon>Marinisporobacter</taxon>
    </lineage>
</organism>
<dbReference type="Proteomes" id="UP000294919">
    <property type="component" value="Unassembled WGS sequence"/>
</dbReference>
<accession>A0A4R2KQP8</accession>
<keyword evidence="3" id="KW-1185">Reference proteome</keyword>
<feature type="transmembrane region" description="Helical" evidence="1">
    <location>
        <begin position="57"/>
        <end position="83"/>
    </location>
</feature>
<dbReference type="GO" id="GO:0006814">
    <property type="term" value="P:sodium ion transport"/>
    <property type="evidence" value="ECO:0007669"/>
    <property type="project" value="InterPro"/>
</dbReference>
<dbReference type="Pfam" id="PF03977">
    <property type="entry name" value="OAD_beta"/>
    <property type="match status" value="1"/>
</dbReference>
<dbReference type="RefSeq" id="WP_132244983.1">
    <property type="nucleotide sequence ID" value="NZ_SLWV01000010.1"/>
</dbReference>
<protein>
    <submittedName>
        <fullName evidence="2">Na+-transporting oxaloacetate decarboxylase beta subunit</fullName>
    </submittedName>
</protein>
<name>A0A4R2KQP8_9FIRM</name>
<dbReference type="AlphaFoldDB" id="A0A4R2KQP8"/>
<dbReference type="InterPro" id="IPR005661">
    <property type="entry name" value="OadB_MmdB"/>
</dbReference>
<proteinExistence type="predicted"/>
<keyword evidence="1" id="KW-1133">Transmembrane helix</keyword>
<keyword evidence="1" id="KW-0812">Transmembrane</keyword>
<dbReference type="GO" id="GO:0016829">
    <property type="term" value="F:lyase activity"/>
    <property type="evidence" value="ECO:0007669"/>
    <property type="project" value="InterPro"/>
</dbReference>
<comment type="caution">
    <text evidence="2">The sequence shown here is derived from an EMBL/GenBank/DDBJ whole genome shotgun (WGS) entry which is preliminary data.</text>
</comment>
<evidence type="ECO:0000256" key="1">
    <source>
        <dbReference type="SAM" id="Phobius"/>
    </source>
</evidence>
<evidence type="ECO:0000313" key="3">
    <source>
        <dbReference type="Proteomes" id="UP000294919"/>
    </source>
</evidence>
<feature type="transmembrane region" description="Helical" evidence="1">
    <location>
        <begin position="12"/>
        <end position="33"/>
    </location>
</feature>